<accession>A0A5D0GEW1</accession>
<sequence>MIKLFRNIRQNLLNQGKTTKYFKYAIGEIILVVIGILIALQINNWNENQKSKKDERYILTEVLKNLEEDAGLVDDILHQRQKTKKAIFPLLKYVNSKTMDPDSLQFHLVNLLTFERYYPINNAYEILKSKGLQLSDNELTTKISRYYDYEQPKMSSSILDIETSIINIYNDPNGIMRFFSLMKKDEHIVVKNPNDPIFKDELSFFLIAFQDNNGGTLEKLLLFKDINKSLKEQLTTELKKLN</sequence>
<feature type="transmembrane region" description="Helical" evidence="1">
    <location>
        <begin position="21"/>
        <end position="42"/>
    </location>
</feature>
<keyword evidence="1" id="KW-0472">Membrane</keyword>
<keyword evidence="3" id="KW-1185">Reference proteome</keyword>
<name>A0A5D0GEW1_9FLAO</name>
<dbReference type="RefSeq" id="WP_148453835.1">
    <property type="nucleotide sequence ID" value="NZ_VSFC01000022.1"/>
</dbReference>
<keyword evidence="1" id="KW-0812">Transmembrane</keyword>
<gene>
    <name evidence="2" type="ORF">FVF61_04565</name>
</gene>
<dbReference type="OrthoDB" id="1414794at2"/>
<organism evidence="2 3">
    <name type="scientific">Formosa maritima</name>
    <dbReference type="NCBI Taxonomy" id="2592046"/>
    <lineage>
        <taxon>Bacteria</taxon>
        <taxon>Pseudomonadati</taxon>
        <taxon>Bacteroidota</taxon>
        <taxon>Flavobacteriia</taxon>
        <taxon>Flavobacteriales</taxon>
        <taxon>Flavobacteriaceae</taxon>
        <taxon>Formosa</taxon>
    </lineage>
</organism>
<dbReference type="Proteomes" id="UP000324550">
    <property type="component" value="Unassembled WGS sequence"/>
</dbReference>
<dbReference type="Pfam" id="PF19578">
    <property type="entry name" value="DUF6090"/>
    <property type="match status" value="1"/>
</dbReference>
<evidence type="ECO:0000313" key="2">
    <source>
        <dbReference type="EMBL" id="TYA57505.1"/>
    </source>
</evidence>
<dbReference type="EMBL" id="VSFC01000022">
    <property type="protein sequence ID" value="TYA57505.1"/>
    <property type="molecule type" value="Genomic_DNA"/>
</dbReference>
<comment type="caution">
    <text evidence="2">The sequence shown here is derived from an EMBL/GenBank/DDBJ whole genome shotgun (WGS) entry which is preliminary data.</text>
</comment>
<reference evidence="2 3" key="1">
    <citation type="submission" date="2019-08" db="EMBL/GenBank/DDBJ databases">
        <title>Formosa sediminis sp. nov., isolated from marine sediment.</title>
        <authorList>
            <person name="Cao W.R."/>
        </authorList>
    </citation>
    <scope>NUCLEOTIDE SEQUENCE [LARGE SCALE GENOMIC DNA]</scope>
    <source>
        <strain evidence="2 3">1494</strain>
    </source>
</reference>
<proteinExistence type="predicted"/>
<dbReference type="InterPro" id="IPR045749">
    <property type="entry name" value="DUF6090"/>
</dbReference>
<evidence type="ECO:0000313" key="3">
    <source>
        <dbReference type="Proteomes" id="UP000324550"/>
    </source>
</evidence>
<protein>
    <submittedName>
        <fullName evidence="2">Uncharacterized protein</fullName>
    </submittedName>
</protein>
<keyword evidence="1" id="KW-1133">Transmembrane helix</keyword>
<evidence type="ECO:0000256" key="1">
    <source>
        <dbReference type="SAM" id="Phobius"/>
    </source>
</evidence>
<dbReference type="AlphaFoldDB" id="A0A5D0GEW1"/>